<feature type="non-terminal residue" evidence="2">
    <location>
        <position position="1"/>
    </location>
</feature>
<accession>X1SU42</accession>
<dbReference type="EMBL" id="BARW01022188">
    <property type="protein sequence ID" value="GAI96582.1"/>
    <property type="molecule type" value="Genomic_DNA"/>
</dbReference>
<dbReference type="InterPro" id="IPR027417">
    <property type="entry name" value="P-loop_NTPase"/>
</dbReference>
<comment type="caution">
    <text evidence="2">The sequence shown here is derived from an EMBL/GenBank/DDBJ whole genome shotgun (WGS) entry which is preliminary data.</text>
</comment>
<evidence type="ECO:0000313" key="2">
    <source>
        <dbReference type="EMBL" id="GAI96582.1"/>
    </source>
</evidence>
<feature type="domain" description="ChlI/MoxR AAA lid" evidence="1">
    <location>
        <begin position="43"/>
        <end position="115"/>
    </location>
</feature>
<proteinExistence type="predicted"/>
<evidence type="ECO:0000259" key="1">
    <source>
        <dbReference type="Pfam" id="PF17863"/>
    </source>
</evidence>
<dbReference type="InterPro" id="IPR050764">
    <property type="entry name" value="CbbQ/NirQ/NorQ/GpvN"/>
</dbReference>
<dbReference type="AlphaFoldDB" id="X1SU42"/>
<dbReference type="SUPFAM" id="SSF52540">
    <property type="entry name" value="P-loop containing nucleoside triphosphate hydrolases"/>
    <property type="match status" value="1"/>
</dbReference>
<gene>
    <name evidence="2" type="ORF">S12H4_37106</name>
</gene>
<dbReference type="Pfam" id="PF17863">
    <property type="entry name" value="AAA_lid_2"/>
    <property type="match status" value="1"/>
</dbReference>
<dbReference type="InterPro" id="IPR041628">
    <property type="entry name" value="ChlI/MoxR_AAA_lid"/>
</dbReference>
<protein>
    <recommendedName>
        <fullName evidence="1">ChlI/MoxR AAA lid domain-containing protein</fullName>
    </recommendedName>
</protein>
<dbReference type="PANTHER" id="PTHR42759">
    <property type="entry name" value="MOXR FAMILY PROTEIN"/>
    <property type="match status" value="1"/>
</dbReference>
<reference evidence="2" key="1">
    <citation type="journal article" date="2014" name="Front. Microbiol.">
        <title>High frequency of phylogenetically diverse reductive dehalogenase-homologous genes in deep subseafloor sedimentary metagenomes.</title>
        <authorList>
            <person name="Kawai M."/>
            <person name="Futagami T."/>
            <person name="Toyoda A."/>
            <person name="Takaki Y."/>
            <person name="Nishi S."/>
            <person name="Hori S."/>
            <person name="Arai W."/>
            <person name="Tsubouchi T."/>
            <person name="Morono Y."/>
            <person name="Uchiyama I."/>
            <person name="Ito T."/>
            <person name="Fujiyama A."/>
            <person name="Inagaki F."/>
            <person name="Takami H."/>
        </authorList>
    </citation>
    <scope>NUCLEOTIDE SEQUENCE</scope>
    <source>
        <strain evidence="2">Expedition CK06-06</strain>
    </source>
</reference>
<name>X1SU42_9ZZZZ</name>
<sequence>LELTDADIRIVATREDIAAARQEINGVKVDESVLDYINMIARSSREEDNLLLGASPRAAITILLTSKTLAACRGRDFVIPDDVQELSYPVLRHRLLLRPEAEIEGIRPDEVIARILDSVPVPR</sequence>
<dbReference type="PANTHER" id="PTHR42759:SF1">
    <property type="entry name" value="MAGNESIUM-CHELATASE SUBUNIT CHLD"/>
    <property type="match status" value="1"/>
</dbReference>
<dbReference type="Gene3D" id="1.10.8.80">
    <property type="entry name" value="Magnesium chelatase subunit I, C-Terminal domain"/>
    <property type="match status" value="1"/>
</dbReference>
<organism evidence="2">
    <name type="scientific">marine sediment metagenome</name>
    <dbReference type="NCBI Taxonomy" id="412755"/>
    <lineage>
        <taxon>unclassified sequences</taxon>
        <taxon>metagenomes</taxon>
        <taxon>ecological metagenomes</taxon>
    </lineage>
</organism>